<dbReference type="Proteomes" id="UP000012062">
    <property type="component" value="Unassembled WGS sequence"/>
</dbReference>
<name>M5EM30_9HYPH</name>
<dbReference type="EMBL" id="CAUM01000076">
    <property type="protein sequence ID" value="CCV05804.1"/>
    <property type="molecule type" value="Genomic_DNA"/>
</dbReference>
<gene>
    <name evidence="1" type="ORF">MESS2_1670033</name>
</gene>
<keyword evidence="2" id="KW-1185">Reference proteome</keyword>
<proteinExistence type="predicted"/>
<accession>M5EM30</accession>
<organism evidence="1 2">
    <name type="scientific">Mesorhizobium metallidurans STM 2683</name>
    <dbReference type="NCBI Taxonomy" id="1297569"/>
    <lineage>
        <taxon>Bacteria</taxon>
        <taxon>Pseudomonadati</taxon>
        <taxon>Pseudomonadota</taxon>
        <taxon>Alphaproteobacteria</taxon>
        <taxon>Hyphomicrobiales</taxon>
        <taxon>Phyllobacteriaceae</taxon>
        <taxon>Mesorhizobium</taxon>
    </lineage>
</organism>
<protein>
    <submittedName>
        <fullName evidence="1">Uncharacterized protein</fullName>
    </submittedName>
</protein>
<sequence length="225" mass="24851">MKNNCGWSSTVRRGEIRPASGSKKRQNAYCLAALPHNCQSNSFSYIRDSALLNQYPSPLCGLAVGVRCGAASDVPSRRGSSALTLNWPAQLRRAPLLFCFLGVRLSTKQRFGTRFVCPISDTFVRYRQHLFAVKLGSRQHAAPPLGRQAGAPPSGSCQPWPVPFCSGAIVHIPVRLTWRPLRIAWMHAHEISVVGFSATALFDSVKQANSRQITVYVLYKRPKNS</sequence>
<evidence type="ECO:0000313" key="2">
    <source>
        <dbReference type="Proteomes" id="UP000012062"/>
    </source>
</evidence>
<evidence type="ECO:0000313" key="1">
    <source>
        <dbReference type="EMBL" id="CCV05804.1"/>
    </source>
</evidence>
<comment type="caution">
    <text evidence="1">The sequence shown here is derived from an EMBL/GenBank/DDBJ whole genome shotgun (WGS) entry which is preliminary data.</text>
</comment>
<dbReference type="STRING" id="1297569.MESS2_1670033"/>
<dbReference type="AlphaFoldDB" id="M5EM30"/>
<reference evidence="1 2" key="1">
    <citation type="submission" date="2013-02" db="EMBL/GenBank/DDBJ databases">
        <authorList>
            <person name="Genoscope - CEA"/>
        </authorList>
    </citation>
    <scope>NUCLEOTIDE SEQUENCE [LARGE SCALE GENOMIC DNA]</scope>
    <source>
        <strain evidence="1 2">STM 2683</strain>
    </source>
</reference>